<gene>
    <name evidence="1" type="ORF">ENS29_08080</name>
</gene>
<name>A0A7C4RSR8_9BACT</name>
<accession>A0A7C4RSR8</accession>
<sequence length="70" mass="8210">MRSSKIMREIGLSLLRNGYDGVILAHTHKADTVRWNGRQYCNTGQWLHRYTYVTLDRNGLMLHEFHPHSG</sequence>
<evidence type="ECO:0008006" key="2">
    <source>
        <dbReference type="Google" id="ProtNLM"/>
    </source>
</evidence>
<proteinExistence type="predicted"/>
<dbReference type="AlphaFoldDB" id="A0A7C4RSR8"/>
<dbReference type="InterPro" id="IPR029052">
    <property type="entry name" value="Metallo-depent_PP-like"/>
</dbReference>
<reference evidence="1" key="1">
    <citation type="journal article" date="2020" name="mSystems">
        <title>Genome- and Community-Level Interaction Insights into Carbon Utilization and Element Cycling Functions of Hydrothermarchaeota in Hydrothermal Sediment.</title>
        <authorList>
            <person name="Zhou Z."/>
            <person name="Liu Y."/>
            <person name="Xu W."/>
            <person name="Pan J."/>
            <person name="Luo Z.H."/>
            <person name="Li M."/>
        </authorList>
    </citation>
    <scope>NUCLEOTIDE SEQUENCE [LARGE SCALE GENOMIC DNA]</scope>
    <source>
        <strain evidence="1">SpSt-477</strain>
    </source>
</reference>
<dbReference type="SUPFAM" id="SSF56300">
    <property type="entry name" value="Metallo-dependent phosphatases"/>
    <property type="match status" value="1"/>
</dbReference>
<organism evidence="1">
    <name type="scientific">Desulfatirhabdium butyrativorans</name>
    <dbReference type="NCBI Taxonomy" id="340467"/>
    <lineage>
        <taxon>Bacteria</taxon>
        <taxon>Pseudomonadati</taxon>
        <taxon>Thermodesulfobacteriota</taxon>
        <taxon>Desulfobacteria</taxon>
        <taxon>Desulfobacterales</taxon>
        <taxon>Desulfatirhabdiaceae</taxon>
        <taxon>Desulfatirhabdium</taxon>
    </lineage>
</organism>
<evidence type="ECO:0000313" key="1">
    <source>
        <dbReference type="EMBL" id="HGU32798.1"/>
    </source>
</evidence>
<dbReference type="EMBL" id="DSUH01000192">
    <property type="protein sequence ID" value="HGU32798.1"/>
    <property type="molecule type" value="Genomic_DNA"/>
</dbReference>
<comment type="caution">
    <text evidence="1">The sequence shown here is derived from an EMBL/GenBank/DDBJ whole genome shotgun (WGS) entry which is preliminary data.</text>
</comment>
<protein>
    <recommendedName>
        <fullName evidence="2">Calcineurin-like phosphoesterase domain-containing protein</fullName>
    </recommendedName>
</protein>